<feature type="signal peptide" evidence="2">
    <location>
        <begin position="1"/>
        <end position="20"/>
    </location>
</feature>
<organism evidence="3 4">
    <name type="scientific">Diaphorina citri</name>
    <name type="common">Asian citrus psyllid</name>
    <dbReference type="NCBI Taxonomy" id="121845"/>
    <lineage>
        <taxon>Eukaryota</taxon>
        <taxon>Metazoa</taxon>
        <taxon>Ecdysozoa</taxon>
        <taxon>Arthropoda</taxon>
        <taxon>Hexapoda</taxon>
        <taxon>Insecta</taxon>
        <taxon>Pterygota</taxon>
        <taxon>Neoptera</taxon>
        <taxon>Paraneoptera</taxon>
        <taxon>Hemiptera</taxon>
        <taxon>Sternorrhyncha</taxon>
        <taxon>Psylloidea</taxon>
        <taxon>Psyllidae</taxon>
        <taxon>Diaphorininae</taxon>
        <taxon>Diaphorina</taxon>
    </lineage>
</organism>
<feature type="transmembrane region" description="Helical" evidence="1">
    <location>
        <begin position="98"/>
        <end position="120"/>
    </location>
</feature>
<evidence type="ECO:0000256" key="2">
    <source>
        <dbReference type="SAM" id="SignalP"/>
    </source>
</evidence>
<feature type="chain" id="PRO_5018124510" evidence="2">
    <location>
        <begin position="21"/>
        <end position="144"/>
    </location>
</feature>
<evidence type="ECO:0000256" key="1">
    <source>
        <dbReference type="SAM" id="Phobius"/>
    </source>
</evidence>
<keyword evidence="1" id="KW-0812">Transmembrane</keyword>
<dbReference type="AlphaFoldDB" id="A0A3Q0JHC5"/>
<evidence type="ECO:0000313" key="4">
    <source>
        <dbReference type="RefSeq" id="XP_026686503.1"/>
    </source>
</evidence>
<protein>
    <submittedName>
        <fullName evidence="4">Uncharacterized protein LOC113471499</fullName>
    </submittedName>
</protein>
<evidence type="ECO:0000313" key="3">
    <source>
        <dbReference type="Proteomes" id="UP000079169"/>
    </source>
</evidence>
<sequence>MFSDRVLIHCICICWDASLTINICISWDVCICWDASLTINLNIFAKPNPVLYISQQSLCYTYFIIRRFYIVRGTSRNFYVSGGLLGNILVQIVSRQKIFKLCTVFSLFVCEVVAIFWRFIFGIVDLFYIFSLWCICACFVGSFR</sequence>
<dbReference type="KEGG" id="dci:113471499"/>
<keyword evidence="1" id="KW-0472">Membrane</keyword>
<dbReference type="RefSeq" id="XP_026686503.1">
    <property type="nucleotide sequence ID" value="XM_026830702.1"/>
</dbReference>
<dbReference type="Proteomes" id="UP000079169">
    <property type="component" value="Unplaced"/>
</dbReference>
<keyword evidence="3" id="KW-1185">Reference proteome</keyword>
<dbReference type="GeneID" id="113471499"/>
<reference evidence="4" key="1">
    <citation type="submission" date="2025-08" db="UniProtKB">
        <authorList>
            <consortium name="RefSeq"/>
        </authorList>
    </citation>
    <scope>IDENTIFICATION</scope>
</reference>
<gene>
    <name evidence="4" type="primary">LOC113471499</name>
</gene>
<proteinExistence type="predicted"/>
<keyword evidence="2" id="KW-0732">Signal</keyword>
<keyword evidence="1" id="KW-1133">Transmembrane helix</keyword>
<name>A0A3Q0JHC5_DIACI</name>
<feature type="transmembrane region" description="Helical" evidence="1">
    <location>
        <begin position="126"/>
        <end position="143"/>
    </location>
</feature>
<accession>A0A3Q0JHC5</accession>
<dbReference type="PaxDb" id="121845-A0A3Q0JHC5"/>